<sequence length="152" mass="16845">MSTGIMPLPLGYRDSVESVESGGTFGHGPGPGQPTFVPPTIEVQLATTIYQDRLLSGRIEYLAIKLSEVETSITSLRNSQTTHATRLLTHSHSLNDQRQDISDIQGLHAEMQAMEKRLNDKFDNLSSTLKEMSASNGTFFTRILDAFKSFNR</sequence>
<proteinExistence type="predicted"/>
<dbReference type="HOGENOM" id="CLU_1723542_0_0_1"/>
<dbReference type="EMBL" id="KN836420">
    <property type="protein sequence ID" value="KIK32081.1"/>
    <property type="molecule type" value="Genomic_DNA"/>
</dbReference>
<reference evidence="1 2" key="1">
    <citation type="submission" date="2014-04" db="EMBL/GenBank/DDBJ databases">
        <authorList>
            <consortium name="DOE Joint Genome Institute"/>
            <person name="Kuo A."/>
            <person name="Ruytinx J."/>
            <person name="Rineau F."/>
            <person name="Colpaert J."/>
            <person name="Kohler A."/>
            <person name="Nagy L.G."/>
            <person name="Floudas D."/>
            <person name="Copeland A."/>
            <person name="Barry K.W."/>
            <person name="Cichocki N."/>
            <person name="Veneault-Fourrey C."/>
            <person name="LaButti K."/>
            <person name="Lindquist E.A."/>
            <person name="Lipzen A."/>
            <person name="Lundell T."/>
            <person name="Morin E."/>
            <person name="Murat C."/>
            <person name="Sun H."/>
            <person name="Tunlid A."/>
            <person name="Henrissat B."/>
            <person name="Grigoriev I.V."/>
            <person name="Hibbett D.S."/>
            <person name="Martin F."/>
            <person name="Nordberg H.P."/>
            <person name="Cantor M.N."/>
            <person name="Hua S.X."/>
        </authorList>
    </citation>
    <scope>NUCLEOTIDE SEQUENCE [LARGE SCALE GENOMIC DNA]</scope>
    <source>
        <strain evidence="1 2">UH-Slu-Lm8-n1</strain>
    </source>
</reference>
<evidence type="ECO:0000313" key="1">
    <source>
        <dbReference type="EMBL" id="KIK32081.1"/>
    </source>
</evidence>
<dbReference type="InParanoid" id="A0A0C9ZS15"/>
<accession>A0A0C9ZS15</accession>
<reference evidence="2" key="2">
    <citation type="submission" date="2015-01" db="EMBL/GenBank/DDBJ databases">
        <title>Evolutionary Origins and Diversification of the Mycorrhizal Mutualists.</title>
        <authorList>
            <consortium name="DOE Joint Genome Institute"/>
            <consortium name="Mycorrhizal Genomics Consortium"/>
            <person name="Kohler A."/>
            <person name="Kuo A."/>
            <person name="Nagy L.G."/>
            <person name="Floudas D."/>
            <person name="Copeland A."/>
            <person name="Barry K.W."/>
            <person name="Cichocki N."/>
            <person name="Veneault-Fourrey C."/>
            <person name="LaButti K."/>
            <person name="Lindquist E.A."/>
            <person name="Lipzen A."/>
            <person name="Lundell T."/>
            <person name="Morin E."/>
            <person name="Murat C."/>
            <person name="Riley R."/>
            <person name="Ohm R."/>
            <person name="Sun H."/>
            <person name="Tunlid A."/>
            <person name="Henrissat B."/>
            <person name="Grigoriev I.V."/>
            <person name="Hibbett D.S."/>
            <person name="Martin F."/>
        </authorList>
    </citation>
    <scope>NUCLEOTIDE SEQUENCE [LARGE SCALE GENOMIC DNA]</scope>
    <source>
        <strain evidence="2">UH-Slu-Lm8-n1</strain>
    </source>
</reference>
<gene>
    <name evidence="1" type="ORF">CY34DRAFT_111115</name>
</gene>
<protein>
    <submittedName>
        <fullName evidence="1">Unplaced genomic scaffold CY34scaffold_1289, whole genome shotgun sequence</fullName>
    </submittedName>
</protein>
<keyword evidence="2" id="KW-1185">Reference proteome</keyword>
<dbReference type="AlphaFoldDB" id="A0A0C9ZS15"/>
<name>A0A0C9ZS15_9AGAM</name>
<organism evidence="1 2">
    <name type="scientific">Suillus luteus UH-Slu-Lm8-n1</name>
    <dbReference type="NCBI Taxonomy" id="930992"/>
    <lineage>
        <taxon>Eukaryota</taxon>
        <taxon>Fungi</taxon>
        <taxon>Dikarya</taxon>
        <taxon>Basidiomycota</taxon>
        <taxon>Agaricomycotina</taxon>
        <taxon>Agaricomycetes</taxon>
        <taxon>Agaricomycetidae</taxon>
        <taxon>Boletales</taxon>
        <taxon>Suillineae</taxon>
        <taxon>Suillaceae</taxon>
        <taxon>Suillus</taxon>
    </lineage>
</organism>
<dbReference type="OrthoDB" id="2663462at2759"/>
<evidence type="ECO:0000313" key="2">
    <source>
        <dbReference type="Proteomes" id="UP000054485"/>
    </source>
</evidence>
<dbReference type="Proteomes" id="UP000054485">
    <property type="component" value="Unassembled WGS sequence"/>
</dbReference>